<sequence length="173" mass="18189">MAVLDTTLVARTARAFASVLRGEVIADPPTRGSSVRRTVGRLGLGAALAFAGTSHLTTAREEFQAQVPPWFPADPDTVVLVSGVVEIALGCALLAAPGRRRAAVGWIVAGFFVAIFPGNISQLVTRTDAFGLESDTARAVRLVGQPLLVLWALWSTGAWRALRAAAAAETVER</sequence>
<dbReference type="Proteomes" id="UP001239626">
    <property type="component" value="Unassembled WGS sequence"/>
</dbReference>
<dbReference type="EMBL" id="JAUSVB010000001">
    <property type="protein sequence ID" value="MDQ0372813.1"/>
    <property type="molecule type" value="Genomic_DNA"/>
</dbReference>
<name>A0ABU0EC15_9CELL</name>
<accession>A0ABU0EC15</accession>
<dbReference type="PANTHER" id="PTHR36974:SF1">
    <property type="entry name" value="DOXX FAMILY MEMBRANE PROTEIN"/>
    <property type="match status" value="1"/>
</dbReference>
<feature type="transmembrane region" description="Helical" evidence="1">
    <location>
        <begin position="77"/>
        <end position="96"/>
    </location>
</feature>
<keyword evidence="1" id="KW-1133">Transmembrane helix</keyword>
<protein>
    <submittedName>
        <fullName evidence="2">Membrane protein</fullName>
    </submittedName>
</protein>
<dbReference type="PANTHER" id="PTHR36974">
    <property type="entry name" value="MEMBRANE PROTEIN-RELATED"/>
    <property type="match status" value="1"/>
</dbReference>
<organism evidence="2 3">
    <name type="scientific">Cellulomonas humilata</name>
    <dbReference type="NCBI Taxonomy" id="144055"/>
    <lineage>
        <taxon>Bacteria</taxon>
        <taxon>Bacillati</taxon>
        <taxon>Actinomycetota</taxon>
        <taxon>Actinomycetes</taxon>
        <taxon>Micrococcales</taxon>
        <taxon>Cellulomonadaceae</taxon>
        <taxon>Cellulomonas</taxon>
    </lineage>
</organism>
<evidence type="ECO:0000256" key="1">
    <source>
        <dbReference type="SAM" id="Phobius"/>
    </source>
</evidence>
<feature type="transmembrane region" description="Helical" evidence="1">
    <location>
        <begin position="103"/>
        <end position="124"/>
    </location>
</feature>
<evidence type="ECO:0000313" key="2">
    <source>
        <dbReference type="EMBL" id="MDQ0372813.1"/>
    </source>
</evidence>
<proteinExistence type="predicted"/>
<evidence type="ECO:0000313" key="3">
    <source>
        <dbReference type="Proteomes" id="UP001239626"/>
    </source>
</evidence>
<keyword evidence="1" id="KW-0472">Membrane</keyword>
<reference evidence="2 3" key="1">
    <citation type="submission" date="2023-07" db="EMBL/GenBank/DDBJ databases">
        <title>Sorghum-associated microbial communities from plants grown in Nebraska, USA.</title>
        <authorList>
            <person name="Schachtman D."/>
        </authorList>
    </citation>
    <scope>NUCLEOTIDE SEQUENCE [LARGE SCALE GENOMIC DNA]</scope>
    <source>
        <strain evidence="2 3">BE332</strain>
    </source>
</reference>
<feature type="transmembrane region" description="Helical" evidence="1">
    <location>
        <begin position="136"/>
        <end position="154"/>
    </location>
</feature>
<keyword evidence="1" id="KW-0812">Transmembrane</keyword>
<comment type="caution">
    <text evidence="2">The sequence shown here is derived from an EMBL/GenBank/DDBJ whole genome shotgun (WGS) entry which is preliminary data.</text>
</comment>
<gene>
    <name evidence="2" type="ORF">J2X26_001110</name>
</gene>
<keyword evidence="3" id="KW-1185">Reference proteome</keyword>